<dbReference type="EMBL" id="BMAV01002330">
    <property type="protein sequence ID" value="GFY41166.1"/>
    <property type="molecule type" value="Genomic_DNA"/>
</dbReference>
<proteinExistence type="predicted"/>
<evidence type="ECO:0000313" key="3">
    <source>
        <dbReference type="Proteomes" id="UP000886998"/>
    </source>
</evidence>
<accession>A0A8X6WW58</accession>
<sequence>EETRLKAEEETRLKAKEEAKAVEER</sequence>
<protein>
    <submittedName>
        <fullName evidence="2">Uncharacterized protein</fullName>
    </submittedName>
</protein>
<dbReference type="Proteomes" id="UP000886998">
    <property type="component" value="Unassembled WGS sequence"/>
</dbReference>
<keyword evidence="3" id="KW-1185">Reference proteome</keyword>
<dbReference type="AlphaFoldDB" id="A0A8X6WW58"/>
<feature type="non-terminal residue" evidence="2">
    <location>
        <position position="1"/>
    </location>
</feature>
<organism evidence="2 3">
    <name type="scientific">Trichonephila inaurata madagascariensis</name>
    <dbReference type="NCBI Taxonomy" id="2747483"/>
    <lineage>
        <taxon>Eukaryota</taxon>
        <taxon>Metazoa</taxon>
        <taxon>Ecdysozoa</taxon>
        <taxon>Arthropoda</taxon>
        <taxon>Chelicerata</taxon>
        <taxon>Arachnida</taxon>
        <taxon>Araneae</taxon>
        <taxon>Araneomorphae</taxon>
        <taxon>Entelegynae</taxon>
        <taxon>Araneoidea</taxon>
        <taxon>Nephilidae</taxon>
        <taxon>Trichonephila</taxon>
        <taxon>Trichonephila inaurata</taxon>
    </lineage>
</organism>
<evidence type="ECO:0000256" key="1">
    <source>
        <dbReference type="SAM" id="MobiDB-lite"/>
    </source>
</evidence>
<evidence type="ECO:0000313" key="2">
    <source>
        <dbReference type="EMBL" id="GFY41166.1"/>
    </source>
</evidence>
<name>A0A8X6WW58_9ARAC</name>
<feature type="region of interest" description="Disordered" evidence="1">
    <location>
        <begin position="1"/>
        <end position="25"/>
    </location>
</feature>
<comment type="caution">
    <text evidence="2">The sequence shown here is derived from an EMBL/GenBank/DDBJ whole genome shotgun (WGS) entry which is preliminary data.</text>
</comment>
<gene>
    <name evidence="2" type="ORF">TNIN_297241</name>
</gene>
<reference evidence="2" key="1">
    <citation type="submission" date="2020-08" db="EMBL/GenBank/DDBJ databases">
        <title>Multicomponent nature underlies the extraordinary mechanical properties of spider dragline silk.</title>
        <authorList>
            <person name="Kono N."/>
            <person name="Nakamura H."/>
            <person name="Mori M."/>
            <person name="Yoshida Y."/>
            <person name="Ohtoshi R."/>
            <person name="Malay A.D."/>
            <person name="Moran D.A.P."/>
            <person name="Tomita M."/>
            <person name="Numata K."/>
            <person name="Arakawa K."/>
        </authorList>
    </citation>
    <scope>NUCLEOTIDE SEQUENCE</scope>
</reference>